<dbReference type="EMBL" id="LAZR01000485">
    <property type="protein sequence ID" value="KKN67035.1"/>
    <property type="molecule type" value="Genomic_DNA"/>
</dbReference>
<proteinExistence type="predicted"/>
<name>A0A0F9SDU5_9ZZZZ</name>
<sequence>MTEIYIDGYYKQLLDDLKNAVENHNTSIVLLFDGKSGKGKTTLSNQTGKYLYPEFDLKNIYYDPETFLKGLANSKPGEYFSFDEAMILSSRSAMSSVNKMIVQAMSMIRSKRIYVAFCVNSVFDLDRNLVLSRADALLHVYGEGLVDRGRFAAFFKSSGDQMDRLKLLYLYGKKFYDYKKPRANFFGKFTKHFVVNEKKYEVVKQEAVDKFLNQQSTTKKYERMSTLVWFCHDILEIPIPLLSNETEIPESTLYYHLDKARTSQKHQENSKLQLHNNI</sequence>
<gene>
    <name evidence="1" type="ORF">LCGC14_0465890</name>
</gene>
<dbReference type="AlphaFoldDB" id="A0A0F9SDU5"/>
<reference evidence="1" key="1">
    <citation type="journal article" date="2015" name="Nature">
        <title>Complex archaea that bridge the gap between prokaryotes and eukaryotes.</title>
        <authorList>
            <person name="Spang A."/>
            <person name="Saw J.H."/>
            <person name="Jorgensen S.L."/>
            <person name="Zaremba-Niedzwiedzka K."/>
            <person name="Martijn J."/>
            <person name="Lind A.E."/>
            <person name="van Eijk R."/>
            <person name="Schleper C."/>
            <person name="Guy L."/>
            <person name="Ettema T.J."/>
        </authorList>
    </citation>
    <scope>NUCLEOTIDE SEQUENCE</scope>
</reference>
<organism evidence="1">
    <name type="scientific">marine sediment metagenome</name>
    <dbReference type="NCBI Taxonomy" id="412755"/>
    <lineage>
        <taxon>unclassified sequences</taxon>
        <taxon>metagenomes</taxon>
        <taxon>ecological metagenomes</taxon>
    </lineage>
</organism>
<accession>A0A0F9SDU5</accession>
<protein>
    <submittedName>
        <fullName evidence="1">Uncharacterized protein</fullName>
    </submittedName>
</protein>
<comment type="caution">
    <text evidence="1">The sequence shown here is derived from an EMBL/GenBank/DDBJ whole genome shotgun (WGS) entry which is preliminary data.</text>
</comment>
<evidence type="ECO:0000313" key="1">
    <source>
        <dbReference type="EMBL" id="KKN67035.1"/>
    </source>
</evidence>